<keyword evidence="1" id="KW-0732">Signal</keyword>
<evidence type="ECO:0000313" key="3">
    <source>
        <dbReference type="Proteomes" id="UP001440612"/>
    </source>
</evidence>
<protein>
    <submittedName>
        <fullName evidence="2">Uncharacterized protein</fullName>
    </submittedName>
</protein>
<dbReference type="RefSeq" id="WP_341366850.1">
    <property type="nucleotide sequence ID" value="NZ_CP150951.2"/>
</dbReference>
<feature type="chain" id="PRO_5047236201" evidence="1">
    <location>
        <begin position="34"/>
        <end position="159"/>
    </location>
</feature>
<evidence type="ECO:0000256" key="1">
    <source>
        <dbReference type="SAM" id="SignalP"/>
    </source>
</evidence>
<sequence length="159" mass="17150">MIVDRMRGVFACAIGLTMALGAAGSVASAQSQAALIVQNDRGGLIGARAREISDLNARDIQVQLRGRICYSSCTMYLGAEQVCVDPETIFGFHGPSQRGRALPPDRFEHWSAVMAGHYNAPLRDWFLSEARHRISGYYRISGASLIALGYQACSGNPDG</sequence>
<accession>A0ABZ2V6A5</accession>
<proteinExistence type="predicted"/>
<gene>
    <name evidence="2" type="ORF">AABB29_18155</name>
</gene>
<reference evidence="3" key="1">
    <citation type="submission" date="2024-04" db="EMBL/GenBank/DDBJ databases">
        <title>Phylogenomic analyses of a clade within the roseobacter group suggest taxonomic reassignments of species of the genera Aestuariivita, Citreicella, Loktanella, Nautella, Pelagibaca, Ruegeria, Thalassobius, Thiobacimonas and Tropicibacter, and the proposal o.</title>
        <authorList>
            <person name="Jeon C.O."/>
        </authorList>
    </citation>
    <scope>NUCLEOTIDE SEQUENCE [LARGE SCALE GENOMIC DNA]</scope>
    <source>
        <strain evidence="3">BS5-3</strain>
    </source>
</reference>
<keyword evidence="3" id="KW-1185">Reference proteome</keyword>
<organism evidence="2 3">
    <name type="scientific">Yoonia phaeophyticola</name>
    <dbReference type="NCBI Taxonomy" id="3137369"/>
    <lineage>
        <taxon>Bacteria</taxon>
        <taxon>Pseudomonadati</taxon>
        <taxon>Pseudomonadota</taxon>
        <taxon>Alphaproteobacteria</taxon>
        <taxon>Rhodobacterales</taxon>
        <taxon>Paracoccaceae</taxon>
        <taxon>Yoonia</taxon>
    </lineage>
</organism>
<feature type="signal peptide" evidence="1">
    <location>
        <begin position="1"/>
        <end position="33"/>
    </location>
</feature>
<dbReference type="Proteomes" id="UP001440612">
    <property type="component" value="Chromosome"/>
</dbReference>
<evidence type="ECO:0000313" key="2">
    <source>
        <dbReference type="EMBL" id="WZC48737.1"/>
    </source>
</evidence>
<name>A0ABZ2V6A5_9RHOB</name>
<dbReference type="EMBL" id="CP150951">
    <property type="protein sequence ID" value="WZC48737.1"/>
    <property type="molecule type" value="Genomic_DNA"/>
</dbReference>